<dbReference type="InterPro" id="IPR029039">
    <property type="entry name" value="Flavoprotein-like_sf"/>
</dbReference>
<dbReference type="Gene3D" id="3.40.50.360">
    <property type="match status" value="1"/>
</dbReference>
<reference evidence="4 5" key="1">
    <citation type="submission" date="2024-01" db="EMBL/GenBank/DDBJ databases">
        <title>Description of Olsenella sp. nov., isolated from pig feces.</title>
        <authorList>
            <person name="Chang Y.-H."/>
        </authorList>
    </citation>
    <scope>NUCLEOTIDE SEQUENCE [LARGE SCALE GENOMIC DNA]</scope>
    <source>
        <strain evidence="4 5">YH-ols2223</strain>
    </source>
</reference>
<dbReference type="PANTHER" id="PTHR43278">
    <property type="entry name" value="NAD(P)H-DEPENDENT FMN-CONTAINING OXIDOREDUCTASE YWQN-RELATED"/>
    <property type="match status" value="1"/>
</dbReference>
<feature type="domain" description="NADPH-dependent FMN reductase-like" evidence="3">
    <location>
        <begin position="3"/>
        <end position="154"/>
    </location>
</feature>
<accession>A0ABU7R9A9</accession>
<dbReference type="InterPro" id="IPR051796">
    <property type="entry name" value="ISF_SsuE-like"/>
</dbReference>
<dbReference type="InterPro" id="IPR005025">
    <property type="entry name" value="FMN_Rdtase-like_dom"/>
</dbReference>
<dbReference type="Proteomes" id="UP001332931">
    <property type="component" value="Unassembled WGS sequence"/>
</dbReference>
<sequence length="208" mass="22254">MAKVLLLNGSPHKAGCTATALGLVQGELEAAGVECEAVWLGNDPSAGCMACHYCATHGACVRNDVVNELLPKFEEADGLVVGSPVHYASATGTVTSVLDRLFYAKDFDTRFKVGAAVVSCRRGGASATFDQLNKYFTISQMPVASSRYWNSVHGNTPEDVLKDVEGCQTMRMLGRNLAFLVKSIALGKEAYGLPEVEDPKWTNFADGK</sequence>
<organism evidence="4 5">
    <name type="scientific">Olsenella absiana</name>
    <dbReference type="NCBI Taxonomy" id="3115222"/>
    <lineage>
        <taxon>Bacteria</taxon>
        <taxon>Bacillati</taxon>
        <taxon>Actinomycetota</taxon>
        <taxon>Coriobacteriia</taxon>
        <taxon>Coriobacteriales</taxon>
        <taxon>Atopobiaceae</taxon>
        <taxon>Olsenella</taxon>
    </lineage>
</organism>
<evidence type="ECO:0000313" key="4">
    <source>
        <dbReference type="EMBL" id="MEE6147165.1"/>
    </source>
</evidence>
<name>A0ABU7R9A9_9ACTN</name>
<evidence type="ECO:0000256" key="1">
    <source>
        <dbReference type="ARBA" id="ARBA00022630"/>
    </source>
</evidence>
<dbReference type="RefSeq" id="WP_330957931.1">
    <property type="nucleotide sequence ID" value="NZ_JAZGJQ010000003.1"/>
</dbReference>
<keyword evidence="1" id="KW-0285">Flavoprotein</keyword>
<dbReference type="EMBL" id="JAZGJQ010000003">
    <property type="protein sequence ID" value="MEE6147165.1"/>
    <property type="molecule type" value="Genomic_DNA"/>
</dbReference>
<evidence type="ECO:0000313" key="5">
    <source>
        <dbReference type="Proteomes" id="UP001332931"/>
    </source>
</evidence>
<proteinExistence type="predicted"/>
<keyword evidence="5" id="KW-1185">Reference proteome</keyword>
<gene>
    <name evidence="4" type="ORF">VXJ25_04045</name>
</gene>
<protein>
    <submittedName>
        <fullName evidence="4">Flavodoxin family protein</fullName>
    </submittedName>
</protein>
<evidence type="ECO:0000256" key="2">
    <source>
        <dbReference type="ARBA" id="ARBA00022643"/>
    </source>
</evidence>
<dbReference type="Pfam" id="PF03358">
    <property type="entry name" value="FMN_red"/>
    <property type="match status" value="1"/>
</dbReference>
<evidence type="ECO:0000259" key="3">
    <source>
        <dbReference type="Pfam" id="PF03358"/>
    </source>
</evidence>
<keyword evidence="2" id="KW-0288">FMN</keyword>
<dbReference type="SUPFAM" id="SSF52218">
    <property type="entry name" value="Flavoproteins"/>
    <property type="match status" value="1"/>
</dbReference>
<comment type="caution">
    <text evidence="4">The sequence shown here is derived from an EMBL/GenBank/DDBJ whole genome shotgun (WGS) entry which is preliminary data.</text>
</comment>
<dbReference type="PANTHER" id="PTHR43278:SF4">
    <property type="entry name" value="NAD(P)H-DEPENDENT FMN-CONTAINING OXIDOREDUCTASE YWQN-RELATED"/>
    <property type="match status" value="1"/>
</dbReference>